<evidence type="ECO:0008006" key="3">
    <source>
        <dbReference type="Google" id="ProtNLM"/>
    </source>
</evidence>
<keyword evidence="2" id="KW-1185">Reference proteome</keyword>
<name>A0ABV0JW14_9CYAN</name>
<gene>
    <name evidence="1" type="ORF">NDI37_20600</name>
</gene>
<sequence>MDAILERSHFLKQALIEFVMEAEGELAESLETYAAQKSRSERQDIAQRDLIIDTFLTEGKVGDRETLDIFLENQPDLSPSDRNLVSNWRRSFIALFAVIQVLPDGFELMNWLTAKHYIVKPNNPLTLEEMTRFKEGEILLSRIAPITDTYWMFSGPCIPMGRLGKPKLAVAIGNFKDNYKNALYSDAPELLELAWQSVEQYHQDFLEFFGSDEVTLPGYQLNKKIEEFQEILTKRRFAAAGIDENKSLSELAEEAGMTQEEMKAAAEEAGADSKEIAKMFDSKNPTKMVTPKVELPASLKKAEQLTALTHPRWGQLFLPTYSRFKAMLEAEDWQNIEGAEKLVRQYLEDPAINVFIWHRLAKAYPNQLEKLLQTVLQRPEFKISDLDALLQEYNKPLEPYLPEIASVPLHLHNLFQEALAEVNKSKPKGKGKKKLGMGFQR</sequence>
<evidence type="ECO:0000313" key="2">
    <source>
        <dbReference type="Proteomes" id="UP001442494"/>
    </source>
</evidence>
<dbReference type="RefSeq" id="WP_190423252.1">
    <property type="nucleotide sequence ID" value="NZ_JAMPKK010000052.1"/>
</dbReference>
<organism evidence="1 2">
    <name type="scientific">Funiculus sociatus GB2-A5</name>
    <dbReference type="NCBI Taxonomy" id="2933946"/>
    <lineage>
        <taxon>Bacteria</taxon>
        <taxon>Bacillati</taxon>
        <taxon>Cyanobacteriota</taxon>
        <taxon>Cyanophyceae</taxon>
        <taxon>Coleofasciculales</taxon>
        <taxon>Coleofasciculaceae</taxon>
        <taxon>Funiculus</taxon>
    </lineage>
</organism>
<proteinExistence type="predicted"/>
<reference evidence="1 2" key="1">
    <citation type="submission" date="2022-04" db="EMBL/GenBank/DDBJ databases">
        <title>Positive selection, recombination, and allopatry shape intraspecific diversity of widespread and dominant cyanobacteria.</title>
        <authorList>
            <person name="Wei J."/>
            <person name="Shu W."/>
            <person name="Hu C."/>
        </authorList>
    </citation>
    <scope>NUCLEOTIDE SEQUENCE [LARGE SCALE GENOMIC DNA]</scope>
    <source>
        <strain evidence="1 2">GB2-A5</strain>
    </source>
</reference>
<dbReference type="EMBL" id="JAMPKK010000052">
    <property type="protein sequence ID" value="MEP0866856.1"/>
    <property type="molecule type" value="Genomic_DNA"/>
</dbReference>
<protein>
    <recommendedName>
        <fullName evidence="3">DUF935 family protein</fullName>
    </recommendedName>
</protein>
<comment type="caution">
    <text evidence="1">The sequence shown here is derived from an EMBL/GenBank/DDBJ whole genome shotgun (WGS) entry which is preliminary data.</text>
</comment>
<evidence type="ECO:0000313" key="1">
    <source>
        <dbReference type="EMBL" id="MEP0866856.1"/>
    </source>
</evidence>
<accession>A0ABV0JW14</accession>
<dbReference type="Proteomes" id="UP001442494">
    <property type="component" value="Unassembled WGS sequence"/>
</dbReference>